<gene>
    <name evidence="1" type="ORF">RRG08_008823</name>
</gene>
<protein>
    <submittedName>
        <fullName evidence="1">Uncharacterized protein</fullName>
    </submittedName>
</protein>
<evidence type="ECO:0000313" key="2">
    <source>
        <dbReference type="Proteomes" id="UP001283361"/>
    </source>
</evidence>
<evidence type="ECO:0000313" key="1">
    <source>
        <dbReference type="EMBL" id="KAK3704450.1"/>
    </source>
</evidence>
<name>A0AAE1CKT3_9GAST</name>
<proteinExistence type="predicted"/>
<accession>A0AAE1CKT3</accession>
<dbReference type="AlphaFoldDB" id="A0AAE1CKT3"/>
<comment type="caution">
    <text evidence="1">The sequence shown here is derived from an EMBL/GenBank/DDBJ whole genome shotgun (WGS) entry which is preliminary data.</text>
</comment>
<keyword evidence="2" id="KW-1185">Reference proteome</keyword>
<organism evidence="1 2">
    <name type="scientific">Elysia crispata</name>
    <name type="common">lettuce slug</name>
    <dbReference type="NCBI Taxonomy" id="231223"/>
    <lineage>
        <taxon>Eukaryota</taxon>
        <taxon>Metazoa</taxon>
        <taxon>Spiralia</taxon>
        <taxon>Lophotrochozoa</taxon>
        <taxon>Mollusca</taxon>
        <taxon>Gastropoda</taxon>
        <taxon>Heterobranchia</taxon>
        <taxon>Euthyneura</taxon>
        <taxon>Panpulmonata</taxon>
        <taxon>Sacoglossa</taxon>
        <taxon>Placobranchoidea</taxon>
        <taxon>Plakobranchidae</taxon>
        <taxon>Elysia</taxon>
    </lineage>
</organism>
<sequence length="68" mass="7469">MSVYSCISKDRTDFQLVCGPSATHERNIEIQSVWPSTDIPFPPPPQSPGEACVIPLCPTQTHDTMLPT</sequence>
<dbReference type="Proteomes" id="UP001283361">
    <property type="component" value="Unassembled WGS sequence"/>
</dbReference>
<reference evidence="1" key="1">
    <citation type="journal article" date="2023" name="G3 (Bethesda)">
        <title>A reference genome for the long-term kleptoplast-retaining sea slug Elysia crispata morphotype clarki.</title>
        <authorList>
            <person name="Eastman K.E."/>
            <person name="Pendleton A.L."/>
            <person name="Shaikh M.A."/>
            <person name="Suttiyut T."/>
            <person name="Ogas R."/>
            <person name="Tomko P."/>
            <person name="Gavelis G."/>
            <person name="Widhalm J.R."/>
            <person name="Wisecaver J.H."/>
        </authorList>
    </citation>
    <scope>NUCLEOTIDE SEQUENCE</scope>
    <source>
        <strain evidence="1">ECLA1</strain>
    </source>
</reference>
<dbReference type="EMBL" id="JAWDGP010007796">
    <property type="protein sequence ID" value="KAK3704450.1"/>
    <property type="molecule type" value="Genomic_DNA"/>
</dbReference>